<evidence type="ECO:0000313" key="2">
    <source>
        <dbReference type="EMBL" id="KYG60359.1"/>
    </source>
</evidence>
<dbReference type="OrthoDB" id="5293447at2"/>
<dbReference type="EMBL" id="LUKF01000020">
    <property type="protein sequence ID" value="KYG60359.1"/>
    <property type="molecule type" value="Genomic_DNA"/>
</dbReference>
<feature type="chain" id="PRO_5012949583" evidence="1">
    <location>
        <begin position="16"/>
        <end position="209"/>
    </location>
</feature>
<evidence type="ECO:0000256" key="1">
    <source>
        <dbReference type="SAM" id="SignalP"/>
    </source>
</evidence>
<keyword evidence="1" id="KW-0732">Signal</keyword>
<comment type="caution">
    <text evidence="2">The sequence shown here is derived from an EMBL/GenBank/DDBJ whole genome shotgun (WGS) entry which is preliminary data.</text>
</comment>
<dbReference type="Proteomes" id="UP000075391">
    <property type="component" value="Unassembled WGS sequence"/>
</dbReference>
<protein>
    <submittedName>
        <fullName evidence="2">Uncharacterized protein</fullName>
    </submittedName>
</protein>
<feature type="signal peptide" evidence="1">
    <location>
        <begin position="1"/>
        <end position="15"/>
    </location>
</feature>
<accession>A0A150WBM0</accession>
<reference evidence="2 3" key="1">
    <citation type="submission" date="2016-03" db="EMBL/GenBank/DDBJ databases">
        <authorList>
            <person name="Ploux O."/>
        </authorList>
    </citation>
    <scope>NUCLEOTIDE SEQUENCE [LARGE SCALE GENOMIC DNA]</scope>
    <source>
        <strain evidence="2 3">BER2</strain>
    </source>
</reference>
<gene>
    <name evidence="2" type="ORF">AZI85_12865</name>
</gene>
<dbReference type="AlphaFoldDB" id="A0A150WBM0"/>
<sequence>MRFLLPLLFCIQASAATTVVTETVGQAADHVVTSREVQISMVIENILYPPKLPLKGLYEVRPGQPEFRSAVTAVLLESVLALEAENFNVAAISESEISNALAKVEKATVGKPYWTQLEVSSVQLKKLVTRKMTAKSFLAFKTSSMTGIITDQEAQAYYDKNRVKFGSHPFSSFKDNIKSFLAQQQLEERIRSWFEVIKRKYKVRTFITE</sequence>
<organism evidence="2 3">
    <name type="scientific">Bdellovibrio bacteriovorus</name>
    <dbReference type="NCBI Taxonomy" id="959"/>
    <lineage>
        <taxon>Bacteria</taxon>
        <taxon>Pseudomonadati</taxon>
        <taxon>Bdellovibrionota</taxon>
        <taxon>Bdellovibrionia</taxon>
        <taxon>Bdellovibrionales</taxon>
        <taxon>Pseudobdellovibrionaceae</taxon>
        <taxon>Bdellovibrio</taxon>
    </lineage>
</organism>
<evidence type="ECO:0000313" key="3">
    <source>
        <dbReference type="Proteomes" id="UP000075391"/>
    </source>
</evidence>
<proteinExistence type="predicted"/>
<dbReference type="Gene3D" id="1.10.4030.10">
    <property type="entry name" value="Porin chaperone SurA, peptide-binding domain"/>
    <property type="match status" value="1"/>
</dbReference>
<dbReference type="RefSeq" id="WP_063245128.1">
    <property type="nucleotide sequence ID" value="NZ_LUKF01000020.1"/>
</dbReference>
<name>A0A150WBM0_BDEBC</name>